<keyword evidence="3" id="KW-1185">Reference proteome</keyword>
<accession>G2LK06</accession>
<dbReference type="STRING" id="981222.Cabther_B0169"/>
<evidence type="ECO:0000313" key="3">
    <source>
        <dbReference type="Proteomes" id="UP000006791"/>
    </source>
</evidence>
<dbReference type="PROSITE" id="PS51257">
    <property type="entry name" value="PROKAR_LIPOPROTEIN"/>
    <property type="match status" value="1"/>
</dbReference>
<dbReference type="AlphaFoldDB" id="G2LK06"/>
<feature type="region of interest" description="Disordered" evidence="1">
    <location>
        <begin position="96"/>
        <end position="141"/>
    </location>
</feature>
<dbReference type="EMBL" id="CP002515">
    <property type="protein sequence ID" value="AEP13173.1"/>
    <property type="molecule type" value="Genomic_DNA"/>
</dbReference>
<feature type="compositionally biased region" description="Polar residues" evidence="1">
    <location>
        <begin position="115"/>
        <end position="135"/>
    </location>
</feature>
<sequence length="141" mass="15371">MSGGVRFFPDAAADIAVGTSPTGFLSCTKEASVMARIKLTEENRFSTYVKSRNSPQYRDLEKWQQWFASRGIPSVIACSRSGYALYREGLLPVDIHDESPASAEGNGSKAFFAPTTEQSEAKPSQTLNDNLTNPNVRMATA</sequence>
<name>G2LK06_CHLTF</name>
<reference evidence="2 3" key="1">
    <citation type="journal article" date="2012" name="Environ. Microbiol.">
        <title>Complete genome of Candidatus Chloracidobacterium thermophilum, a chlorophyll-based photoheterotroph belonging to the phylum Acidobacteria.</title>
        <authorList>
            <person name="Garcia Costas A.M."/>
            <person name="Liu Z."/>
            <person name="Tomsho L.P."/>
            <person name="Schuster S.C."/>
            <person name="Ward D.M."/>
            <person name="Bryant D.A."/>
        </authorList>
    </citation>
    <scope>NUCLEOTIDE SEQUENCE [LARGE SCALE GENOMIC DNA]</scope>
    <source>
        <strain evidence="2 3">B</strain>
    </source>
</reference>
<proteinExistence type="predicted"/>
<dbReference type="HOGENOM" id="CLU_1821947_0_0_0"/>
<dbReference type="Proteomes" id="UP000006791">
    <property type="component" value="Chromosome 2"/>
</dbReference>
<protein>
    <submittedName>
        <fullName evidence="2">Uncharacterized protein</fullName>
    </submittedName>
</protein>
<organism evidence="2 3">
    <name type="scientific">Chloracidobacterium thermophilum (strain B)</name>
    <dbReference type="NCBI Taxonomy" id="981222"/>
    <lineage>
        <taxon>Bacteria</taxon>
        <taxon>Pseudomonadati</taxon>
        <taxon>Acidobacteriota</taxon>
        <taxon>Terriglobia</taxon>
        <taxon>Terriglobales</taxon>
        <taxon>Acidobacteriaceae</taxon>
        <taxon>Chloracidobacterium</taxon>
    </lineage>
</organism>
<gene>
    <name evidence="2" type="ordered locus">Cabther_B0169</name>
</gene>
<evidence type="ECO:0000313" key="2">
    <source>
        <dbReference type="EMBL" id="AEP13173.1"/>
    </source>
</evidence>
<dbReference type="KEGG" id="ctm:Cabther_B0169"/>
<evidence type="ECO:0000256" key="1">
    <source>
        <dbReference type="SAM" id="MobiDB-lite"/>
    </source>
</evidence>